<organism evidence="9 10">
    <name type="scientific">Sphingomonas abietis</name>
    <dbReference type="NCBI Taxonomy" id="3012344"/>
    <lineage>
        <taxon>Bacteria</taxon>
        <taxon>Pseudomonadati</taxon>
        <taxon>Pseudomonadota</taxon>
        <taxon>Alphaproteobacteria</taxon>
        <taxon>Sphingomonadales</taxon>
        <taxon>Sphingomonadaceae</taxon>
        <taxon>Sphingomonas</taxon>
    </lineage>
</organism>
<comment type="subcellular location">
    <subcellularLocation>
        <location evidence="1 7">Cell membrane</location>
        <topology evidence="1 7">Multi-pass membrane protein</topology>
    </subcellularLocation>
</comment>
<evidence type="ECO:0000256" key="1">
    <source>
        <dbReference type="ARBA" id="ARBA00004651"/>
    </source>
</evidence>
<dbReference type="RefSeq" id="WP_270076006.1">
    <property type="nucleotide sequence ID" value="NZ_CP115174.1"/>
</dbReference>
<evidence type="ECO:0000256" key="6">
    <source>
        <dbReference type="ARBA" id="ARBA00023136"/>
    </source>
</evidence>
<dbReference type="CDD" id="cd06261">
    <property type="entry name" value="TM_PBP2"/>
    <property type="match status" value="1"/>
</dbReference>
<dbReference type="PANTHER" id="PTHR30151">
    <property type="entry name" value="ALKANE SULFONATE ABC TRANSPORTER-RELATED, MEMBRANE SUBUNIT"/>
    <property type="match status" value="1"/>
</dbReference>
<dbReference type="Pfam" id="PF00528">
    <property type="entry name" value="BPD_transp_1"/>
    <property type="match status" value="1"/>
</dbReference>
<gene>
    <name evidence="9" type="ORF">PBT88_14330</name>
</gene>
<dbReference type="InterPro" id="IPR000515">
    <property type="entry name" value="MetI-like"/>
</dbReference>
<reference evidence="9 10" key="1">
    <citation type="submission" date="2022-12" db="EMBL/GenBank/DDBJ databases">
        <title>Sphingomonas abieness sp. nov., an endophytic bacterium isolated from Abies koreana.</title>
        <authorList>
            <person name="Jiang L."/>
            <person name="Lee J."/>
        </authorList>
    </citation>
    <scope>NUCLEOTIDE SEQUENCE [LARGE SCALE GENOMIC DNA]</scope>
    <source>
        <strain evidence="10">PAMB 00755</strain>
    </source>
</reference>
<proteinExistence type="inferred from homology"/>
<keyword evidence="3" id="KW-1003">Cell membrane</keyword>
<accession>A0ABY7NIK5</accession>
<keyword evidence="10" id="KW-1185">Reference proteome</keyword>
<keyword evidence="2 7" id="KW-0813">Transport</keyword>
<comment type="similarity">
    <text evidence="7">Belongs to the binding-protein-dependent transport system permease family.</text>
</comment>
<evidence type="ECO:0000313" key="10">
    <source>
        <dbReference type="Proteomes" id="UP001210865"/>
    </source>
</evidence>
<evidence type="ECO:0000256" key="4">
    <source>
        <dbReference type="ARBA" id="ARBA00022692"/>
    </source>
</evidence>
<evidence type="ECO:0000256" key="5">
    <source>
        <dbReference type="ARBA" id="ARBA00022989"/>
    </source>
</evidence>
<dbReference type="PANTHER" id="PTHR30151:SF38">
    <property type="entry name" value="ALIPHATIC SULFONATES TRANSPORT PERMEASE PROTEIN SSUC-RELATED"/>
    <property type="match status" value="1"/>
</dbReference>
<keyword evidence="4 7" id="KW-0812">Transmembrane</keyword>
<feature type="transmembrane region" description="Helical" evidence="7">
    <location>
        <begin position="66"/>
        <end position="85"/>
    </location>
</feature>
<feature type="transmembrane region" description="Helical" evidence="7">
    <location>
        <begin position="124"/>
        <end position="147"/>
    </location>
</feature>
<dbReference type="PROSITE" id="PS50928">
    <property type="entry name" value="ABC_TM1"/>
    <property type="match status" value="1"/>
</dbReference>
<dbReference type="EMBL" id="CP115174">
    <property type="protein sequence ID" value="WBO21357.1"/>
    <property type="molecule type" value="Genomic_DNA"/>
</dbReference>
<protein>
    <submittedName>
        <fullName evidence="9">ABC transporter permease</fullName>
    </submittedName>
</protein>
<feature type="transmembrane region" description="Helical" evidence="7">
    <location>
        <begin position="168"/>
        <end position="191"/>
    </location>
</feature>
<evidence type="ECO:0000313" key="9">
    <source>
        <dbReference type="EMBL" id="WBO21357.1"/>
    </source>
</evidence>
<evidence type="ECO:0000256" key="7">
    <source>
        <dbReference type="RuleBase" id="RU363032"/>
    </source>
</evidence>
<keyword evidence="5 7" id="KW-1133">Transmembrane helix</keyword>
<evidence type="ECO:0000256" key="3">
    <source>
        <dbReference type="ARBA" id="ARBA00022475"/>
    </source>
</evidence>
<keyword evidence="6 7" id="KW-0472">Membrane</keyword>
<feature type="transmembrane region" description="Helical" evidence="7">
    <location>
        <begin position="97"/>
        <end position="118"/>
    </location>
</feature>
<dbReference type="InterPro" id="IPR035906">
    <property type="entry name" value="MetI-like_sf"/>
</dbReference>
<sequence>MTIPRKLLRGLVLPAVLLVVWQAVCSLGIADARLVASPAAVWRYFAASAGSGDLLVDLGASLGRDLLGYAIGATVGVAGGVLLSLSRLTRDLLLPGINALKQVSIFAWVPLISIWFGLGEGARLFVIAFSVWFPVLFNTLEGIAAIPRELRELPAVYGLNLWQTVRRLILPAALPSIFTGLYVGLVMAWMVTLGAEYMLTSTRGLGHLLFDGRENFRMDQVLVGAIVVGIVGYLIHAIADAIERRALAWRGTVTEIRIL</sequence>
<dbReference type="Gene3D" id="1.10.3720.10">
    <property type="entry name" value="MetI-like"/>
    <property type="match status" value="1"/>
</dbReference>
<feature type="domain" description="ABC transmembrane type-1" evidence="8">
    <location>
        <begin position="58"/>
        <end position="239"/>
    </location>
</feature>
<evidence type="ECO:0000256" key="2">
    <source>
        <dbReference type="ARBA" id="ARBA00022448"/>
    </source>
</evidence>
<name>A0ABY7NIK5_9SPHN</name>
<evidence type="ECO:0000259" key="8">
    <source>
        <dbReference type="PROSITE" id="PS50928"/>
    </source>
</evidence>
<feature type="transmembrane region" description="Helical" evidence="7">
    <location>
        <begin position="221"/>
        <end position="242"/>
    </location>
</feature>
<dbReference type="SUPFAM" id="SSF161098">
    <property type="entry name" value="MetI-like"/>
    <property type="match status" value="1"/>
</dbReference>
<dbReference type="Proteomes" id="UP001210865">
    <property type="component" value="Chromosome"/>
</dbReference>